<keyword evidence="16" id="KW-1185">Reference proteome</keyword>
<dbReference type="InterPro" id="IPR051223">
    <property type="entry name" value="Polycystin"/>
</dbReference>
<evidence type="ECO:0000313" key="16">
    <source>
        <dbReference type="Proteomes" id="UP000095280"/>
    </source>
</evidence>
<feature type="domain" description="PLAT" evidence="15">
    <location>
        <begin position="1850"/>
        <end position="1969"/>
    </location>
</feature>
<reference evidence="17" key="1">
    <citation type="submission" date="2016-11" db="UniProtKB">
        <authorList>
            <consortium name="WormBaseParasite"/>
        </authorList>
    </citation>
    <scope>IDENTIFICATION</scope>
</reference>
<dbReference type="InterPro" id="IPR042060">
    <property type="entry name" value="PLAT_polycystin1"/>
</dbReference>
<dbReference type="FunFam" id="2.60.60.20:FF:000022">
    <property type="entry name" value="Uncharacterized protein"/>
    <property type="match status" value="1"/>
</dbReference>
<dbReference type="InterPro" id="IPR003915">
    <property type="entry name" value="PKD_2"/>
</dbReference>
<protein>
    <submittedName>
        <fullName evidence="17">PKD domain-containing protein</fullName>
    </submittedName>
</protein>
<dbReference type="PROSITE" id="PS50093">
    <property type="entry name" value="PKD"/>
    <property type="match status" value="1"/>
</dbReference>
<dbReference type="InterPro" id="IPR046791">
    <property type="entry name" value="Polycystin_dom"/>
</dbReference>
<dbReference type="InterPro" id="IPR035986">
    <property type="entry name" value="PKD_dom_sf"/>
</dbReference>
<evidence type="ECO:0000256" key="5">
    <source>
        <dbReference type="ARBA" id="ARBA00022729"/>
    </source>
</evidence>
<feature type="region of interest" description="Disordered" evidence="12">
    <location>
        <begin position="1389"/>
        <end position="1416"/>
    </location>
</feature>
<dbReference type="InterPro" id="IPR013783">
    <property type="entry name" value="Ig-like_fold"/>
</dbReference>
<comment type="subcellular location">
    <subcellularLocation>
        <location evidence="2">Cell membrane</location>
        <topology evidence="2">Multi-pass membrane protein</topology>
    </subcellularLocation>
    <subcellularLocation>
        <location evidence="1">Cell projection</location>
        <location evidence="1">Cilium</location>
    </subcellularLocation>
</comment>
<dbReference type="SUPFAM" id="SSF49723">
    <property type="entry name" value="Lipase/lipooxygenase domain (PLAT/LH2 domain)"/>
    <property type="match status" value="1"/>
</dbReference>
<feature type="disulfide bond" evidence="10">
    <location>
        <begin position="2423"/>
        <end position="2437"/>
    </location>
</feature>
<evidence type="ECO:0000256" key="12">
    <source>
        <dbReference type="SAM" id="MobiDB-lite"/>
    </source>
</evidence>
<feature type="transmembrane region" description="Helical" evidence="13">
    <location>
        <begin position="1805"/>
        <end position="1825"/>
    </location>
</feature>
<evidence type="ECO:0000256" key="8">
    <source>
        <dbReference type="ARBA" id="ARBA00023136"/>
    </source>
</evidence>
<evidence type="ECO:0000256" key="11">
    <source>
        <dbReference type="PROSITE-ProRule" id="PRU00152"/>
    </source>
</evidence>
<dbReference type="SMART" id="SM00308">
    <property type="entry name" value="LH2"/>
    <property type="match status" value="1"/>
</dbReference>
<evidence type="ECO:0000256" key="1">
    <source>
        <dbReference type="ARBA" id="ARBA00004138"/>
    </source>
</evidence>
<feature type="compositionally biased region" description="Acidic residues" evidence="12">
    <location>
        <begin position="2827"/>
        <end position="2838"/>
    </location>
</feature>
<evidence type="ECO:0000259" key="15">
    <source>
        <dbReference type="PROSITE" id="PS50095"/>
    </source>
</evidence>
<comment type="caution">
    <text evidence="11">Lacks conserved residue(s) required for the propagation of feature annotation.</text>
</comment>
<evidence type="ECO:0000256" key="4">
    <source>
        <dbReference type="ARBA" id="ARBA00022692"/>
    </source>
</evidence>
<dbReference type="InterPro" id="IPR001024">
    <property type="entry name" value="PLAT/LH2_dom"/>
</dbReference>
<organism evidence="16 17">
    <name type="scientific">Macrostomum lignano</name>
    <dbReference type="NCBI Taxonomy" id="282301"/>
    <lineage>
        <taxon>Eukaryota</taxon>
        <taxon>Metazoa</taxon>
        <taxon>Spiralia</taxon>
        <taxon>Lophotrochozoa</taxon>
        <taxon>Platyhelminthes</taxon>
        <taxon>Rhabditophora</taxon>
        <taxon>Macrostomorpha</taxon>
        <taxon>Macrostomida</taxon>
        <taxon>Macrostomidae</taxon>
        <taxon>Macrostomum</taxon>
    </lineage>
</organism>
<keyword evidence="8 13" id="KW-0472">Membrane</keyword>
<dbReference type="FunFam" id="1.10.287.70:FF:000086">
    <property type="entry name" value="Polycystic kidney disease 2"/>
    <property type="match status" value="1"/>
</dbReference>
<dbReference type="InterPro" id="IPR000601">
    <property type="entry name" value="PKD_dom"/>
</dbReference>
<dbReference type="InterPro" id="IPR013122">
    <property type="entry name" value="PKD1_2_channel"/>
</dbReference>
<dbReference type="PANTHER" id="PTHR10877">
    <property type="entry name" value="POLYCYSTIN FAMILY MEMBER"/>
    <property type="match status" value="1"/>
</dbReference>
<proteinExistence type="inferred from homology"/>
<feature type="compositionally biased region" description="Basic and acidic residues" evidence="12">
    <location>
        <begin position="1397"/>
        <end position="1407"/>
    </location>
</feature>
<evidence type="ECO:0000313" key="17">
    <source>
        <dbReference type="WBParaSite" id="maker-uti_cns_0047170-snap-gene-0.7-mRNA-1"/>
    </source>
</evidence>
<evidence type="ECO:0000256" key="2">
    <source>
        <dbReference type="ARBA" id="ARBA00004651"/>
    </source>
</evidence>
<evidence type="ECO:0000256" key="7">
    <source>
        <dbReference type="ARBA" id="ARBA00023069"/>
    </source>
</evidence>
<dbReference type="PANTHER" id="PTHR10877:SF194">
    <property type="entry name" value="LOCATION OF VULVA DEFECTIVE 1"/>
    <property type="match status" value="1"/>
</dbReference>
<evidence type="ECO:0000259" key="14">
    <source>
        <dbReference type="PROSITE" id="PS50093"/>
    </source>
</evidence>
<feature type="transmembrane region" description="Helical" evidence="13">
    <location>
        <begin position="2560"/>
        <end position="2587"/>
    </location>
</feature>
<keyword evidence="4 13" id="KW-0812">Transmembrane</keyword>
<keyword evidence="6 13" id="KW-1133">Transmembrane helix</keyword>
<dbReference type="GO" id="GO:0050982">
    <property type="term" value="P:detection of mechanical stimulus"/>
    <property type="evidence" value="ECO:0007669"/>
    <property type="project" value="TreeGrafter"/>
</dbReference>
<dbReference type="Pfam" id="PF08016">
    <property type="entry name" value="PKD_channel"/>
    <property type="match status" value="1"/>
</dbReference>
<feature type="transmembrane region" description="Helical" evidence="13">
    <location>
        <begin position="2657"/>
        <end position="2677"/>
    </location>
</feature>
<keyword evidence="5" id="KW-0732">Signal</keyword>
<keyword evidence="9" id="KW-0325">Glycoprotein</keyword>
<name>A0A1I8JD56_9PLAT</name>
<dbReference type="Gene3D" id="2.60.40.10">
    <property type="entry name" value="Immunoglobulins"/>
    <property type="match status" value="1"/>
</dbReference>
<feature type="transmembrane region" description="Helical" evidence="13">
    <location>
        <begin position="2012"/>
        <end position="2033"/>
    </location>
</feature>
<dbReference type="InterPro" id="IPR036392">
    <property type="entry name" value="PLAT/LH2_dom_sf"/>
</dbReference>
<keyword evidence="7" id="KW-0966">Cell projection</keyword>
<evidence type="ECO:0000256" key="3">
    <source>
        <dbReference type="ARBA" id="ARBA00007200"/>
    </source>
</evidence>
<evidence type="ECO:0000256" key="6">
    <source>
        <dbReference type="ARBA" id="ARBA00022989"/>
    </source>
</evidence>
<dbReference type="GO" id="GO:0005509">
    <property type="term" value="F:calcium ion binding"/>
    <property type="evidence" value="ECO:0007669"/>
    <property type="project" value="InterPro"/>
</dbReference>
<feature type="transmembrane region" description="Helical" evidence="13">
    <location>
        <begin position="2599"/>
        <end position="2625"/>
    </location>
</feature>
<evidence type="ECO:0000256" key="10">
    <source>
        <dbReference type="PIRSR" id="PIRSR603915-2"/>
    </source>
</evidence>
<comment type="similarity">
    <text evidence="3">Belongs to the polycystin family.</text>
</comment>
<feature type="transmembrane region" description="Helical" evidence="13">
    <location>
        <begin position="2181"/>
        <end position="2204"/>
    </location>
</feature>
<feature type="region of interest" description="Disordered" evidence="12">
    <location>
        <begin position="2816"/>
        <end position="2859"/>
    </location>
</feature>
<feature type="compositionally biased region" description="Low complexity" evidence="12">
    <location>
        <begin position="2839"/>
        <end position="2859"/>
    </location>
</feature>
<dbReference type="Pfam" id="PF01477">
    <property type="entry name" value="PLAT"/>
    <property type="match status" value="1"/>
</dbReference>
<feature type="domain" description="PKD" evidence="14">
    <location>
        <begin position="349"/>
        <end position="403"/>
    </location>
</feature>
<dbReference type="Proteomes" id="UP000095280">
    <property type="component" value="Unplaced"/>
</dbReference>
<evidence type="ECO:0000256" key="13">
    <source>
        <dbReference type="SAM" id="Phobius"/>
    </source>
</evidence>
<keyword evidence="7" id="KW-0969">Cilium</keyword>
<accession>A0A1I8JD56</accession>
<dbReference type="Gene3D" id="2.60.60.20">
    <property type="entry name" value="PLAT/LH2 domain"/>
    <property type="match status" value="1"/>
</dbReference>
<dbReference type="GO" id="GO:0005886">
    <property type="term" value="C:plasma membrane"/>
    <property type="evidence" value="ECO:0007669"/>
    <property type="project" value="UniProtKB-SubCell"/>
</dbReference>
<feature type="transmembrane region" description="Helical" evidence="13">
    <location>
        <begin position="2756"/>
        <end position="2780"/>
    </location>
</feature>
<dbReference type="PRINTS" id="PR01433">
    <property type="entry name" value="POLYCYSTIN2"/>
</dbReference>
<feature type="transmembrane region" description="Helical" evidence="13">
    <location>
        <begin position="2725"/>
        <end position="2744"/>
    </location>
</feature>
<dbReference type="CDD" id="cd01752">
    <property type="entry name" value="PLAT_polycystin"/>
    <property type="match status" value="1"/>
</dbReference>
<sequence length="2859" mass="315917">DQRSRLKPRVDFTSEVHHLPPENSQSLNNRLCEKRRQTRAMTAQKSAQMRASCRLLVLLLAVHCAVTSTATSADGKVCINKPGSVGGALVFPVDSLTSSLQSCFQDIRKCASTKFSVCLQLRLDKIEANRCGKVFTTGAIIKQNGVQKYMDRYFLNAIIPFQETMVFCRGKSGISPDDSGISNVCVQEAVWDSDTITNMPLSYADLGCTESSTVSPKYTVSSNLITSTQDRYQMDCFENCGYFRPNPSSVVDMKQIYGIQKKSPNYGLCMCIGQLSYLSDITTISCSSAPDLAFHLFLTSQLYLPPNVYTIFSTKVYNPYAADMFTGDSIAFELSIHRYSIGSEPAKMSPAEYTVTVDFGDGTSSVLKQSVFSHAYSSDGQKTVVIKVASIYGQNSTEITLTIKNKETEEAVDIDVVKIFPAQSGTDKSVAYTAVIAGRLSKTATIYVNGVQKEKFQVADYSTVKTGTVAVDAFGFYNISMCVNNSRTLKCSSAVVLIGDRVNRRAMCIGTADTDVVKIEFPMVDSILSKLKVVSQPDGAVVPHTTGPNSLSVRCASLAALGPRDLQLIVKYDSNMVVLPLRVHMNTCPTVAIVATKLSGLKDDTFPVKFRVVGVGRYELQLCDGLKACEFLVVDGLNGQLELDRNYVYGATGVFNVTLRAANDGCARDSAVMLGTQVPFKDAYIVAQPLKSLSEDLELYLYINTKFGLAIGGESNSVEVQLTGMEAKTYSLDGNFATFGPFVLKYKVSHFGKFTITAVMKNLIGSLTVTNQTSVGAEISNPAVQLIQPVGGPSRSVQFAVTISKGFPISFQLGGTTEAGAAVTQTINSFNPNDYADNTTIYLWRPKLAWENTTIPLSPSGAITYSLTTANSPPKSLGAADPVGTMTVSRGGRLFMFALLGYNFQLGRNSVTLRLSNVFSTDGGAELNMCGSIIYTLNTDSCAQEVEFRRDGSLLAWDSVIQVEMSTALTITASYSSTCSPSTYYFSWQILKVLDSGASLNDLLNLQPLSYQCSAPQSASFVLDKYALTYGLYRLSVFHSPTSYPANLLPRQLGTIKIIPSSLVCRFKGESDIAISLGDMLYIDYSLCRDPDDFLGNNSVRVVVACVGDSSPVVYNNLDCCSQDFGNENHWTQIGLYPNGTTPSPNAADFKMYDKKGKGSCFPNPNLLTYKESEKVVLAETEALNNNDMMKMCICGFDKKSRQASDQARLQVLNINSISDANNILTNLDPTNPTKALSVISMVSSTFKDSNDTDMVLAVKESACAKVDQVSQFLTDPNQAITLSKTLVTITTDGSNVNAQISSASALDNTAKSMASFHSASPEQVETATGGTLGTVGNIQPTLTPAEEDIQACVNNMVNIVGWSPETSLDWCDPGSAPVMSIARRRRAVRAAPLDPSQHKEEPERPKSTKCPLPDGDSLPDNVFSCIKNCTQLQNLLKYMMPDMRNELCSEKYQALLGQQEQRKKAKAQISTKSMSSLKTCSATSLGKGEKSQVASDKVTVASLRAPANFSSEEDGVGTSSNNGGVNVPRDLLGAGLGIGTFKNNPICHGDRAVKSPLTSVTINKVGGGEVPTKGVAKPISIFIKRGTPLQTRLYPIKHDDKVGNCHCANLTRDNQTLGISLRDLKNDTSVTEVNFAIYLNNGSCPEPEANNLTWLTFLPRSIEEIKANLSQSDAAMLKGQSGLQLQNELQNTYIFPANLTSTAGLYCVFVTLSQATVKFDTSTKPINPNTVYEFAFFIDNPVYFDEEKQKWKTDGISVGQLSCPSQMHLEVTHLTSFASDMVVPPNTIDFNTVWSKFKNLSENAAVFSTVISTLILYIILMIWGRIMDKKDIKRWGATNLQDNIPNDTYHYQISVMTGYRKGSGTNSKVYFILCGDNGDTGIRELSDGDRKGFPRGEVYNFIMSTESSLGSLTFLRIWHDNSGKGKEKSWYLDQVVINDLQTGEKSFFLCNNWLAVEEGDGQVERILPVSGLADLVAFKQLFSSSVQRKLRNEHLWFSIFSRPTRSAFTRVQRISCCLSLLFLTMITNAMFFKSSDNLEKRTGITIGPITFTLDQLFISVVSTLIVFPPSIIIITFFKKCKAKAAGNKVLQANQDLSTKSSKYTWRSVGRSTELFNIAEEGQASGSSAAGWDGDVDVSNKKTNRVWESLRNMLSFQSGRKETRVEDPELKKSKPFLFPHWCIYIAWVLVFLSVFGSAFFVILYSMEWGRDKSNDWLLTFLMSFLQNVVVVQPLKVLLLAAVISMIIKRPDMDDEEDAFDDAMLKQDEELLQKKEVDIQQIMLQRRTAREDLCVPNQEKLAEIRETRMKEIKMESIIKEMLAYSIFVLVVFFISYQTRSINSYKLGDVMRNTFTNSFDNSIQSYQAFYDYLNNTLVPKMYAGDFPDGTVATWREKMAINDGSRGIFRVGVPRLRQFRIKDNTCRPPAVFDAIIDKSCRGGYSWLDDDTAPYEPMWEPMEQDKWAWQKKNDTYNTPFVYSSSFKLKGGGYVFNFPRTVEEVRTKLEEIYEQNWLDTRTRAVFIEFTVYNAPSNLFASVIMVAEFMQTGSAFTYSEVKVFRLFSYVGSFGAIVLFMEIVFALFVLYFSIREGLLIKRERCAYFSGFWNILEFATLCITVTAVVMYGFKKILANIAMGALANAKSSDYVNFGSLASYDELYTYMVGIVVFISTVKFIKILRFNRRMGMLGATIKLAYKDLRSFVFMFVIYFVAFCSAAYLIFGTKLQNYRSFYGTLGALFSMALGVFQFKDLVAVSSLLGPLFFFSFICLVTFGLLGIFLTIINDSFAVVKANASLQGNEYELVEFMTKRVRQLFGCSSMEGSGSKSEENDGEDEGEETGEVESQLGGSSLNVSGSLSRLKL</sequence>
<dbReference type="GO" id="GO:0005262">
    <property type="term" value="F:calcium channel activity"/>
    <property type="evidence" value="ECO:0007669"/>
    <property type="project" value="TreeGrafter"/>
</dbReference>
<dbReference type="WBParaSite" id="maker-uti_cns_0047170-snap-gene-0.7-mRNA-1">
    <property type="protein sequence ID" value="maker-uti_cns_0047170-snap-gene-0.7-mRNA-1"/>
    <property type="gene ID" value="maker-uti_cns_0047170-snap-gene-0.7"/>
</dbReference>
<dbReference type="PROSITE" id="PS50095">
    <property type="entry name" value="PLAT"/>
    <property type="match status" value="1"/>
</dbReference>
<evidence type="ECO:0000256" key="9">
    <source>
        <dbReference type="ARBA" id="ARBA00023180"/>
    </source>
</evidence>
<dbReference type="GO" id="GO:0005929">
    <property type="term" value="C:cilium"/>
    <property type="evidence" value="ECO:0007669"/>
    <property type="project" value="UniProtKB-SubCell"/>
</dbReference>
<feature type="transmembrane region" description="Helical" evidence="13">
    <location>
        <begin position="2697"/>
        <end position="2719"/>
    </location>
</feature>
<feature type="transmembrane region" description="Helical" evidence="13">
    <location>
        <begin position="2057"/>
        <end position="2078"/>
    </location>
</feature>
<dbReference type="SUPFAM" id="SSF49299">
    <property type="entry name" value="PKD domain"/>
    <property type="match status" value="1"/>
</dbReference>
<feature type="transmembrane region" description="Helical" evidence="13">
    <location>
        <begin position="2224"/>
        <end position="2247"/>
    </location>
</feature>
<dbReference type="Pfam" id="PF20519">
    <property type="entry name" value="Polycystin_dom"/>
    <property type="match status" value="1"/>
</dbReference>